<accession>A0ABT8FXT6</accession>
<proteinExistence type="predicted"/>
<feature type="transmembrane region" description="Helical" evidence="2">
    <location>
        <begin position="29"/>
        <end position="57"/>
    </location>
</feature>
<dbReference type="EMBL" id="JAUHPV010000001">
    <property type="protein sequence ID" value="MDN4471695.1"/>
    <property type="molecule type" value="Genomic_DNA"/>
</dbReference>
<dbReference type="Proteomes" id="UP001172738">
    <property type="component" value="Unassembled WGS sequence"/>
</dbReference>
<protein>
    <recommendedName>
        <fullName evidence="5">LysM domain-containing protein</fullName>
    </recommendedName>
</protein>
<dbReference type="RefSeq" id="WP_301125566.1">
    <property type="nucleotide sequence ID" value="NZ_JAUHPV010000001.1"/>
</dbReference>
<evidence type="ECO:0000313" key="3">
    <source>
        <dbReference type="EMBL" id="MDN4471695.1"/>
    </source>
</evidence>
<dbReference type="InterPro" id="IPR036779">
    <property type="entry name" value="LysM_dom_sf"/>
</dbReference>
<keyword evidence="4" id="KW-1185">Reference proteome</keyword>
<dbReference type="Gene3D" id="3.10.350.10">
    <property type="entry name" value="LysM domain"/>
    <property type="match status" value="1"/>
</dbReference>
<evidence type="ECO:0000313" key="4">
    <source>
        <dbReference type="Proteomes" id="UP001172738"/>
    </source>
</evidence>
<feature type="compositionally biased region" description="Basic and acidic residues" evidence="1">
    <location>
        <begin position="140"/>
        <end position="158"/>
    </location>
</feature>
<dbReference type="PANTHER" id="PTHR34700:SF4">
    <property type="entry name" value="PHAGE-LIKE ELEMENT PBSX PROTEIN XKDP"/>
    <property type="match status" value="1"/>
</dbReference>
<reference evidence="3" key="1">
    <citation type="submission" date="2023-06" db="EMBL/GenBank/DDBJ databases">
        <title>SYSU T00b26.</title>
        <authorList>
            <person name="Gao L."/>
            <person name="Fang B.-Z."/>
            <person name="Li W.-J."/>
        </authorList>
    </citation>
    <scope>NUCLEOTIDE SEQUENCE</scope>
    <source>
        <strain evidence="3">SYSU T00b26</strain>
    </source>
</reference>
<dbReference type="CDD" id="cd00118">
    <property type="entry name" value="LysM"/>
    <property type="match status" value="1"/>
</dbReference>
<keyword evidence="2" id="KW-0812">Transmembrane</keyword>
<evidence type="ECO:0000256" key="2">
    <source>
        <dbReference type="SAM" id="Phobius"/>
    </source>
</evidence>
<dbReference type="InterPro" id="IPR018392">
    <property type="entry name" value="LysM"/>
</dbReference>
<name>A0ABT8FXT6_9MICO</name>
<gene>
    <name evidence="3" type="ORF">QQX04_01660</name>
</gene>
<keyword evidence="2" id="KW-0472">Membrane</keyword>
<sequence length="227" mass="22555">MPIAAWALGELATDLAPWAAAPGAGVDAILAPAIVGAGALVCGYLALSAMVMVAAALSGSIPGWAAAAAPSAWRRIVATAAGIGLSAGLAAPALAADIAPGWSVAVVTAGVDASPGWSAASYARPAGATDAVPGWIDGPRAAEHDEAPQRGAHTHDDAGSGTARPTRVVEAGDSLWAITADLLGEKETARIAAAWPLLYEANRDVIGADPSLIRPGQILEIPEELAR</sequence>
<organism evidence="3 4">
    <name type="scientific">Demequina zhanjiangensis</name>
    <dbReference type="NCBI Taxonomy" id="3051659"/>
    <lineage>
        <taxon>Bacteria</taxon>
        <taxon>Bacillati</taxon>
        <taxon>Actinomycetota</taxon>
        <taxon>Actinomycetes</taxon>
        <taxon>Micrococcales</taxon>
        <taxon>Demequinaceae</taxon>
        <taxon>Demequina</taxon>
    </lineage>
</organism>
<feature type="region of interest" description="Disordered" evidence="1">
    <location>
        <begin position="137"/>
        <end position="165"/>
    </location>
</feature>
<evidence type="ECO:0008006" key="5">
    <source>
        <dbReference type="Google" id="ProtNLM"/>
    </source>
</evidence>
<dbReference type="PANTHER" id="PTHR34700">
    <property type="entry name" value="POTASSIUM BINDING PROTEIN KBP"/>
    <property type="match status" value="1"/>
</dbReference>
<evidence type="ECO:0000256" key="1">
    <source>
        <dbReference type="SAM" id="MobiDB-lite"/>
    </source>
</evidence>
<comment type="caution">
    <text evidence="3">The sequence shown here is derived from an EMBL/GenBank/DDBJ whole genome shotgun (WGS) entry which is preliminary data.</text>
</comment>
<keyword evidence="2" id="KW-1133">Transmembrane helix</keyword>
<dbReference type="InterPro" id="IPR052196">
    <property type="entry name" value="Bact_Kbp"/>
</dbReference>